<dbReference type="CDD" id="cd00090">
    <property type="entry name" value="HTH_ARSR"/>
    <property type="match status" value="1"/>
</dbReference>
<dbReference type="InterPro" id="IPR036390">
    <property type="entry name" value="WH_DNA-bd_sf"/>
</dbReference>
<dbReference type="Gene3D" id="1.10.10.10">
    <property type="entry name" value="Winged helix-like DNA-binding domain superfamily/Winged helix DNA-binding domain"/>
    <property type="match status" value="1"/>
</dbReference>
<dbReference type="PANTHER" id="PTHR38600">
    <property type="entry name" value="TRANSCRIPTIONAL REGULATORY PROTEIN"/>
    <property type="match status" value="1"/>
</dbReference>
<keyword evidence="3" id="KW-1185">Reference proteome</keyword>
<protein>
    <submittedName>
        <fullName evidence="2">Transcriptional regulator, ArsR family</fullName>
    </submittedName>
</protein>
<dbReference type="Proteomes" id="UP000198926">
    <property type="component" value="Unassembled WGS sequence"/>
</dbReference>
<dbReference type="InterPro" id="IPR036388">
    <property type="entry name" value="WH-like_DNA-bd_sf"/>
</dbReference>
<dbReference type="STRING" id="1123755.SAMN05444714_2922"/>
<dbReference type="InterPro" id="IPR011991">
    <property type="entry name" value="ArsR-like_HTH"/>
</dbReference>
<dbReference type="Pfam" id="PF12840">
    <property type="entry name" value="HTH_20"/>
    <property type="match status" value="1"/>
</dbReference>
<dbReference type="GO" id="GO:0003700">
    <property type="term" value="F:DNA-binding transcription factor activity"/>
    <property type="evidence" value="ECO:0007669"/>
    <property type="project" value="InterPro"/>
</dbReference>
<dbReference type="InterPro" id="IPR001845">
    <property type="entry name" value="HTH_ArsR_DNA-bd_dom"/>
</dbReference>
<gene>
    <name evidence="2" type="ORF">SAMN05444714_2922</name>
</gene>
<proteinExistence type="predicted"/>
<dbReference type="SUPFAM" id="SSF46785">
    <property type="entry name" value="Winged helix' DNA-binding domain"/>
    <property type="match status" value="1"/>
</dbReference>
<dbReference type="RefSeq" id="WP_090210001.1">
    <property type="nucleotide sequence ID" value="NZ_FOZM01000003.1"/>
</dbReference>
<dbReference type="EMBL" id="FOZM01000003">
    <property type="protein sequence ID" value="SFS21709.1"/>
    <property type="molecule type" value="Genomic_DNA"/>
</dbReference>
<evidence type="ECO:0000259" key="1">
    <source>
        <dbReference type="PROSITE" id="PS50987"/>
    </source>
</evidence>
<evidence type="ECO:0000313" key="2">
    <source>
        <dbReference type="EMBL" id="SFS21709.1"/>
    </source>
</evidence>
<accession>A0A1I6N180</accession>
<organism evidence="2 3">
    <name type="scientific">Yoonia litorea</name>
    <dbReference type="NCBI Taxonomy" id="1123755"/>
    <lineage>
        <taxon>Bacteria</taxon>
        <taxon>Pseudomonadati</taxon>
        <taxon>Pseudomonadota</taxon>
        <taxon>Alphaproteobacteria</taxon>
        <taxon>Rhodobacterales</taxon>
        <taxon>Paracoccaceae</taxon>
        <taxon>Yoonia</taxon>
    </lineage>
</organism>
<dbReference type="PANTHER" id="PTHR38600:SF2">
    <property type="entry name" value="SLL0088 PROTEIN"/>
    <property type="match status" value="1"/>
</dbReference>
<dbReference type="NCBIfam" id="NF033788">
    <property type="entry name" value="HTH_metalloreg"/>
    <property type="match status" value="1"/>
</dbReference>
<reference evidence="2 3" key="1">
    <citation type="submission" date="2016-10" db="EMBL/GenBank/DDBJ databases">
        <authorList>
            <person name="de Groot N.N."/>
        </authorList>
    </citation>
    <scope>NUCLEOTIDE SEQUENCE [LARGE SCALE GENOMIC DNA]</scope>
    <source>
        <strain evidence="2 3">DSM 29433</strain>
    </source>
</reference>
<dbReference type="SMART" id="SM00418">
    <property type="entry name" value="HTH_ARSR"/>
    <property type="match status" value="1"/>
</dbReference>
<sequence>MTHPLDSFFGAMSDPTRRAVIERLASGPASVSELHAPHKMALPTFMRHLKVLEETGIVRSIKKGRVRTCHIEPEPLIAAQGWLAWQKEIWENRLDSMDAVAASLEQFKD</sequence>
<dbReference type="PROSITE" id="PS50987">
    <property type="entry name" value="HTH_ARSR_2"/>
    <property type="match status" value="1"/>
</dbReference>
<feature type="domain" description="HTH arsR-type" evidence="1">
    <location>
        <begin position="1"/>
        <end position="91"/>
    </location>
</feature>
<dbReference type="AlphaFoldDB" id="A0A1I6N180"/>
<name>A0A1I6N180_9RHOB</name>
<dbReference type="PRINTS" id="PR00778">
    <property type="entry name" value="HTHARSR"/>
</dbReference>
<dbReference type="OrthoDB" id="9790747at2"/>
<evidence type="ECO:0000313" key="3">
    <source>
        <dbReference type="Proteomes" id="UP000198926"/>
    </source>
</evidence>